<feature type="domain" description="NADP-dependent oxidoreductase" evidence="2">
    <location>
        <begin position="7"/>
        <end position="311"/>
    </location>
</feature>
<name>A0A7D8YWZ8_9HELO</name>
<dbReference type="Proteomes" id="UP000481288">
    <property type="component" value="Unassembled WGS sequence"/>
</dbReference>
<dbReference type="EMBL" id="QGMG01000087">
    <property type="protein sequence ID" value="TVY57520.1"/>
    <property type="molecule type" value="Genomic_DNA"/>
</dbReference>
<organism evidence="3 4">
    <name type="scientific">Lachnellula cervina</name>
    <dbReference type="NCBI Taxonomy" id="1316786"/>
    <lineage>
        <taxon>Eukaryota</taxon>
        <taxon>Fungi</taxon>
        <taxon>Dikarya</taxon>
        <taxon>Ascomycota</taxon>
        <taxon>Pezizomycotina</taxon>
        <taxon>Leotiomycetes</taxon>
        <taxon>Helotiales</taxon>
        <taxon>Lachnaceae</taxon>
        <taxon>Lachnellula</taxon>
    </lineage>
</organism>
<dbReference type="Pfam" id="PF00248">
    <property type="entry name" value="Aldo_ket_red"/>
    <property type="match status" value="1"/>
</dbReference>
<dbReference type="GO" id="GO:0016491">
    <property type="term" value="F:oxidoreductase activity"/>
    <property type="evidence" value="ECO:0007669"/>
    <property type="project" value="UniProtKB-KW"/>
</dbReference>
<sequence length="334" mass="36755">MTQRLHLIFGGTRLGNTGWNGVSPEDASDEAAHQIFDILKKNNVKVIDTARAYGNSEAALGRLKAGTEHGFLIDTKWLGGTFDPTSTTKDRIISDAKDSLARLGIPKVRTFSLHSPDVKPEIEETLVGIDEVHKLGVFENFGLSNFSAAQVQQVYDICKAKGLVLPTVYQGLYSPVNRNSEDELLPLLRKLGIAFNAYSALAGGFLTNTKSHILNGEGRFAKENYGGLYGEMYNNEPYLEAHEEWGKIADDEGVTRAALAYRWVNYHSALKADFGDGIVLGGRLPNMKHAFEAIDQGPLSEKTAESIENLWEKLKPRVKYADNLAANLAVRSRS</sequence>
<reference evidence="3 4" key="1">
    <citation type="submission" date="2018-05" db="EMBL/GenBank/DDBJ databases">
        <title>Whole genome sequencing for identification of molecular markers to develop diagnostic detection tools for the regulated plant pathogen Lachnellula willkommii.</title>
        <authorList>
            <person name="Giroux E."/>
            <person name="Bilodeau G."/>
        </authorList>
    </citation>
    <scope>NUCLEOTIDE SEQUENCE [LARGE SCALE GENOMIC DNA]</scope>
    <source>
        <strain evidence="3 4">CBS 625.97</strain>
    </source>
</reference>
<dbReference type="InterPro" id="IPR036812">
    <property type="entry name" value="NAD(P)_OxRdtase_dom_sf"/>
</dbReference>
<keyword evidence="1" id="KW-0560">Oxidoreductase</keyword>
<keyword evidence="4" id="KW-1185">Reference proteome</keyword>
<dbReference type="SUPFAM" id="SSF51430">
    <property type="entry name" value="NAD(P)-linked oxidoreductase"/>
    <property type="match status" value="1"/>
</dbReference>
<evidence type="ECO:0000256" key="1">
    <source>
        <dbReference type="ARBA" id="ARBA00023002"/>
    </source>
</evidence>
<evidence type="ECO:0000313" key="4">
    <source>
        <dbReference type="Proteomes" id="UP000481288"/>
    </source>
</evidence>
<accession>A0A7D8YWZ8</accession>
<dbReference type="PANTHER" id="PTHR43364">
    <property type="entry name" value="NADH-SPECIFIC METHYLGLYOXAL REDUCTASE-RELATED"/>
    <property type="match status" value="1"/>
</dbReference>
<evidence type="ECO:0000259" key="2">
    <source>
        <dbReference type="Pfam" id="PF00248"/>
    </source>
</evidence>
<dbReference type="AlphaFoldDB" id="A0A7D8YWZ8"/>
<gene>
    <name evidence="3" type="primary">sirO_5</name>
    <name evidence="3" type="ORF">LCER1_G001684</name>
</gene>
<comment type="caution">
    <text evidence="3">The sequence shown here is derived from an EMBL/GenBank/DDBJ whole genome shotgun (WGS) entry which is preliminary data.</text>
</comment>
<protein>
    <submittedName>
        <fullName evidence="3">Oxidoreductase sirO</fullName>
    </submittedName>
</protein>
<evidence type="ECO:0000313" key="3">
    <source>
        <dbReference type="EMBL" id="TVY57520.1"/>
    </source>
</evidence>
<dbReference type="InterPro" id="IPR023210">
    <property type="entry name" value="NADP_OxRdtase_dom"/>
</dbReference>
<dbReference type="Gene3D" id="3.20.20.100">
    <property type="entry name" value="NADP-dependent oxidoreductase domain"/>
    <property type="match status" value="1"/>
</dbReference>
<proteinExistence type="predicted"/>
<dbReference type="PANTHER" id="PTHR43364:SF4">
    <property type="entry name" value="NAD(P)-LINKED OXIDOREDUCTASE SUPERFAMILY PROTEIN"/>
    <property type="match status" value="1"/>
</dbReference>
<dbReference type="OrthoDB" id="2310150at2759"/>
<dbReference type="InterPro" id="IPR050523">
    <property type="entry name" value="AKR_Detox_Biosynth"/>
</dbReference>